<gene>
    <name evidence="1" type="ORF">JZ751_022972</name>
</gene>
<accession>A0A8T2PKH7</accession>
<dbReference type="Proteomes" id="UP000824540">
    <property type="component" value="Unassembled WGS sequence"/>
</dbReference>
<keyword evidence="2" id="KW-1185">Reference proteome</keyword>
<protein>
    <submittedName>
        <fullName evidence="1">Uncharacterized protein</fullName>
    </submittedName>
</protein>
<comment type="caution">
    <text evidence="1">The sequence shown here is derived from an EMBL/GenBank/DDBJ whole genome shotgun (WGS) entry which is preliminary data.</text>
</comment>
<evidence type="ECO:0000313" key="2">
    <source>
        <dbReference type="Proteomes" id="UP000824540"/>
    </source>
</evidence>
<sequence>MCLLRSKVSLKPLPQYLHRCLFTKLWHLRWRVSMRCSGNTLWHIVHWKSPAPGGARTAASTSSLSFHLHPPQTPCFFFTRNDRGILGLFYLFLSLIPCISGKVVDISLPQSPSALPPPPLPKSLVKKISELISIALP</sequence>
<dbReference type="EMBL" id="JAFBMS010000006">
    <property type="protein sequence ID" value="KAG9351721.1"/>
    <property type="molecule type" value="Genomic_DNA"/>
</dbReference>
<proteinExistence type="predicted"/>
<reference evidence="1" key="1">
    <citation type="thesis" date="2021" institute="BYU ScholarsArchive" country="Provo, UT, USA">
        <title>Applications of and Algorithms for Genome Assembly and Genomic Analyses with an Emphasis on Marine Teleosts.</title>
        <authorList>
            <person name="Pickett B.D."/>
        </authorList>
    </citation>
    <scope>NUCLEOTIDE SEQUENCE</scope>
    <source>
        <strain evidence="1">HI-2016</strain>
    </source>
</reference>
<evidence type="ECO:0000313" key="1">
    <source>
        <dbReference type="EMBL" id="KAG9351721.1"/>
    </source>
</evidence>
<organism evidence="1 2">
    <name type="scientific">Albula glossodonta</name>
    <name type="common">roundjaw bonefish</name>
    <dbReference type="NCBI Taxonomy" id="121402"/>
    <lineage>
        <taxon>Eukaryota</taxon>
        <taxon>Metazoa</taxon>
        <taxon>Chordata</taxon>
        <taxon>Craniata</taxon>
        <taxon>Vertebrata</taxon>
        <taxon>Euteleostomi</taxon>
        <taxon>Actinopterygii</taxon>
        <taxon>Neopterygii</taxon>
        <taxon>Teleostei</taxon>
        <taxon>Albuliformes</taxon>
        <taxon>Albulidae</taxon>
        <taxon>Albula</taxon>
    </lineage>
</organism>
<name>A0A8T2PKH7_9TELE</name>
<dbReference type="AlphaFoldDB" id="A0A8T2PKH7"/>